<evidence type="ECO:0000313" key="1">
    <source>
        <dbReference type="EMBL" id="ULN54161.1"/>
    </source>
</evidence>
<evidence type="ECO:0000313" key="2">
    <source>
        <dbReference type="Proteomes" id="UP001055200"/>
    </source>
</evidence>
<accession>A0ABY3U869</accession>
<protein>
    <submittedName>
        <fullName evidence="1">Uncharacterized protein</fullName>
    </submittedName>
</protein>
<dbReference type="EMBL" id="CP092365">
    <property type="protein sequence ID" value="ULN54161.1"/>
    <property type="molecule type" value="Genomic_DNA"/>
</dbReference>
<organism evidence="1 2">
    <name type="scientific">Mycolicibacillus parakoreensis</name>
    <dbReference type="NCBI Taxonomy" id="1069221"/>
    <lineage>
        <taxon>Bacteria</taxon>
        <taxon>Bacillati</taxon>
        <taxon>Actinomycetota</taxon>
        <taxon>Actinomycetes</taxon>
        <taxon>Mycobacteriales</taxon>
        <taxon>Mycobacteriaceae</taxon>
        <taxon>Mycolicibacillus</taxon>
    </lineage>
</organism>
<proteinExistence type="predicted"/>
<sequence>MTQVTGLRVAITGGARGAGPLPAALVDGAFRLAGGEKVTAGLNHAERVAYQARIEGRNE</sequence>
<dbReference type="Proteomes" id="UP001055200">
    <property type="component" value="Chromosome"/>
</dbReference>
<dbReference type="RefSeq" id="WP_240172361.1">
    <property type="nucleotide sequence ID" value="NZ_CP092365.1"/>
</dbReference>
<name>A0ABY3U869_9MYCO</name>
<reference evidence="1" key="1">
    <citation type="submission" date="2022-08" db="EMBL/GenBank/DDBJ databases">
        <title>Complete genome sequence of 14 non-tuberculosis mycobacteria type-strains.</title>
        <authorList>
            <person name="Igarashi Y."/>
            <person name="Osugi A."/>
            <person name="Mitarai S."/>
        </authorList>
    </citation>
    <scope>NUCLEOTIDE SEQUENCE</scope>
    <source>
        <strain evidence="1">DSM 45575</strain>
    </source>
</reference>
<gene>
    <name evidence="1" type="ORF">MIU77_07835</name>
</gene>
<keyword evidence="2" id="KW-1185">Reference proteome</keyword>